<dbReference type="PROSITE" id="PS51450">
    <property type="entry name" value="LRR"/>
    <property type="match status" value="1"/>
</dbReference>
<evidence type="ECO:0000313" key="8">
    <source>
        <dbReference type="Ensembl" id="ENSCINP00000002176.3"/>
    </source>
</evidence>
<dbReference type="AlphaFoldDB" id="F6YU89"/>
<name>F6YU89_CIOIN</name>
<dbReference type="PANTHER" id="PTHR46545:SF1">
    <property type="entry name" value="LEUCINE-RICH REPEAT-CONTAINING PROTEIN 51"/>
    <property type="match status" value="1"/>
</dbReference>
<reference evidence="8" key="4">
    <citation type="submission" date="2025-09" db="UniProtKB">
        <authorList>
            <consortium name="Ensembl"/>
        </authorList>
    </citation>
    <scope>IDENTIFICATION</scope>
</reference>
<dbReference type="PANTHER" id="PTHR46545">
    <property type="entry name" value="LEUCINE-RICH REPEAT-CONTAINING PROTEIN 51"/>
    <property type="match status" value="1"/>
</dbReference>
<dbReference type="Proteomes" id="UP000008144">
    <property type="component" value="Chromosome 2"/>
</dbReference>
<evidence type="ECO:0000256" key="1">
    <source>
        <dbReference type="ARBA" id="ARBA00004496"/>
    </source>
</evidence>
<dbReference type="STRING" id="7719.ENSCINP00000002176"/>
<keyword evidence="3" id="KW-0963">Cytoplasm</keyword>
<dbReference type="InParanoid" id="F6YU89"/>
<dbReference type="SMART" id="SM00446">
    <property type="entry name" value="LRRcap"/>
    <property type="match status" value="1"/>
</dbReference>
<dbReference type="GO" id="GO:0005930">
    <property type="term" value="C:axoneme"/>
    <property type="evidence" value="ECO:0000318"/>
    <property type="project" value="GO_Central"/>
</dbReference>
<dbReference type="GeneTree" id="ENSGT00510000047925"/>
<dbReference type="HOGENOM" id="CLU_1365821_0_0_1"/>
<dbReference type="InterPro" id="IPR032675">
    <property type="entry name" value="LRR_dom_sf"/>
</dbReference>
<dbReference type="InterPro" id="IPR001611">
    <property type="entry name" value="Leu-rich_rpt"/>
</dbReference>
<keyword evidence="9" id="KW-1185">Reference proteome</keyword>
<comment type="subcellular location">
    <subcellularLocation>
        <location evidence="1">Cytoplasm</location>
    </subcellularLocation>
</comment>
<accession>F6YU89</accession>
<evidence type="ECO:0000256" key="2">
    <source>
        <dbReference type="ARBA" id="ARBA00014223"/>
    </source>
</evidence>
<evidence type="ECO:0000313" key="9">
    <source>
        <dbReference type="Proteomes" id="UP000008144"/>
    </source>
</evidence>
<proteinExistence type="predicted"/>
<dbReference type="Pfam" id="PF14580">
    <property type="entry name" value="LRR_9"/>
    <property type="match status" value="1"/>
</dbReference>
<dbReference type="InterPro" id="IPR003603">
    <property type="entry name" value="U2A'_phosphoprotein32A_C"/>
</dbReference>
<feature type="domain" description="U2A'/phosphoprotein 32 family A C-terminal" evidence="7">
    <location>
        <begin position="148"/>
        <end position="166"/>
    </location>
</feature>
<dbReference type="Ensembl" id="ENSCINT00000002176.3">
    <property type="protein sequence ID" value="ENSCINP00000002176.3"/>
    <property type="gene ID" value="ENSCING00000001158.3"/>
</dbReference>
<dbReference type="SUPFAM" id="SSF52058">
    <property type="entry name" value="L domain-like"/>
    <property type="match status" value="1"/>
</dbReference>
<evidence type="ECO:0000256" key="3">
    <source>
        <dbReference type="ARBA" id="ARBA00022490"/>
    </source>
</evidence>
<reference evidence="9" key="1">
    <citation type="journal article" date="2002" name="Science">
        <title>The draft genome of Ciona intestinalis: insights into chordate and vertebrate origins.</title>
        <authorList>
            <person name="Dehal P."/>
            <person name="Satou Y."/>
            <person name="Campbell R.K."/>
            <person name="Chapman J."/>
            <person name="Degnan B."/>
            <person name="De Tomaso A."/>
            <person name="Davidson B."/>
            <person name="Di Gregorio A."/>
            <person name="Gelpke M."/>
            <person name="Goodstein D.M."/>
            <person name="Harafuji N."/>
            <person name="Hastings K.E."/>
            <person name="Ho I."/>
            <person name="Hotta K."/>
            <person name="Huang W."/>
            <person name="Kawashima T."/>
            <person name="Lemaire P."/>
            <person name="Martinez D."/>
            <person name="Meinertzhagen I.A."/>
            <person name="Necula S."/>
            <person name="Nonaka M."/>
            <person name="Putnam N."/>
            <person name="Rash S."/>
            <person name="Saiga H."/>
            <person name="Satake M."/>
            <person name="Terry A."/>
            <person name="Yamada L."/>
            <person name="Wang H.G."/>
            <person name="Awazu S."/>
            <person name="Azumi K."/>
            <person name="Boore J."/>
            <person name="Branno M."/>
            <person name="Chin-Bow S."/>
            <person name="DeSantis R."/>
            <person name="Doyle S."/>
            <person name="Francino P."/>
            <person name="Keys D.N."/>
            <person name="Haga S."/>
            <person name="Hayashi H."/>
            <person name="Hino K."/>
            <person name="Imai K.S."/>
            <person name="Inaba K."/>
            <person name="Kano S."/>
            <person name="Kobayashi K."/>
            <person name="Kobayashi M."/>
            <person name="Lee B.I."/>
            <person name="Makabe K.W."/>
            <person name="Manohar C."/>
            <person name="Matassi G."/>
            <person name="Medina M."/>
            <person name="Mochizuki Y."/>
            <person name="Mount S."/>
            <person name="Morishita T."/>
            <person name="Miura S."/>
            <person name="Nakayama A."/>
            <person name="Nishizaka S."/>
            <person name="Nomoto H."/>
            <person name="Ohta F."/>
            <person name="Oishi K."/>
            <person name="Rigoutsos I."/>
            <person name="Sano M."/>
            <person name="Sasaki A."/>
            <person name="Sasakura Y."/>
            <person name="Shoguchi E."/>
            <person name="Shin-i T."/>
            <person name="Spagnuolo A."/>
            <person name="Stainier D."/>
            <person name="Suzuki M.M."/>
            <person name="Tassy O."/>
            <person name="Takatori N."/>
            <person name="Tokuoka M."/>
            <person name="Yagi K."/>
            <person name="Yoshizaki F."/>
            <person name="Wada S."/>
            <person name="Zhang C."/>
            <person name="Hyatt P.D."/>
            <person name="Larimer F."/>
            <person name="Detter C."/>
            <person name="Doggett N."/>
            <person name="Glavina T."/>
            <person name="Hawkins T."/>
            <person name="Richardson P."/>
            <person name="Lucas S."/>
            <person name="Kohara Y."/>
            <person name="Levine M."/>
            <person name="Satoh N."/>
            <person name="Rokhsar D.S."/>
        </authorList>
    </citation>
    <scope>NUCLEOTIDE SEQUENCE [LARGE SCALE GENOMIC DNA]</scope>
</reference>
<sequence>MSDFPRTTPREGPHAYVTVDVFLPPESTAPSVTPSADRKDPENQEEGAQKQPVKYCSRAIRLSNNSISSFDGFSTALQAILDAPDTLEWIDLSFNDLPKISEALLEYKNLKVLYLHANVIESIQQVDKLAALPNLKTLTLHGNFVDGAKGYRQYVITTIPQLQYLDFSRITKADRDKAGAWKTLKIIGHQKKKKRAAIEE</sequence>
<keyword evidence="4" id="KW-0433">Leucine-rich repeat</keyword>
<reference evidence="8" key="2">
    <citation type="journal article" date="2008" name="Genome Biol.">
        <title>Improved genome assembly and evidence-based global gene model set for the chordate Ciona intestinalis: new insight into intron and operon populations.</title>
        <authorList>
            <person name="Satou Y."/>
            <person name="Mineta K."/>
            <person name="Ogasawara M."/>
            <person name="Sasakura Y."/>
            <person name="Shoguchi E."/>
            <person name="Ueno K."/>
            <person name="Yamada L."/>
            <person name="Matsumoto J."/>
            <person name="Wasserscheid J."/>
            <person name="Dewar K."/>
            <person name="Wiley G.B."/>
            <person name="Macmil S.L."/>
            <person name="Roe B.A."/>
            <person name="Zeller R.W."/>
            <person name="Hastings K.E."/>
            <person name="Lemaire P."/>
            <person name="Lindquist E."/>
            <person name="Endo T."/>
            <person name="Hotta K."/>
            <person name="Inaba K."/>
        </authorList>
    </citation>
    <scope>NUCLEOTIDE SEQUENCE [LARGE SCALE GENOMIC DNA]</scope>
    <source>
        <strain evidence="8">wild type</strain>
    </source>
</reference>
<evidence type="ECO:0000256" key="5">
    <source>
        <dbReference type="ARBA" id="ARBA00022737"/>
    </source>
</evidence>
<organism evidence="8 9">
    <name type="scientific">Ciona intestinalis</name>
    <name type="common">Transparent sea squirt</name>
    <name type="synonym">Ascidia intestinalis</name>
    <dbReference type="NCBI Taxonomy" id="7719"/>
    <lineage>
        <taxon>Eukaryota</taxon>
        <taxon>Metazoa</taxon>
        <taxon>Chordata</taxon>
        <taxon>Tunicata</taxon>
        <taxon>Ascidiacea</taxon>
        <taxon>Phlebobranchia</taxon>
        <taxon>Cionidae</taxon>
        <taxon>Ciona</taxon>
    </lineage>
</organism>
<evidence type="ECO:0000259" key="7">
    <source>
        <dbReference type="SMART" id="SM00446"/>
    </source>
</evidence>
<evidence type="ECO:0000256" key="4">
    <source>
        <dbReference type="ARBA" id="ARBA00022614"/>
    </source>
</evidence>
<keyword evidence="5" id="KW-0677">Repeat</keyword>
<reference evidence="8" key="3">
    <citation type="submission" date="2025-08" db="UniProtKB">
        <authorList>
            <consortium name="Ensembl"/>
        </authorList>
    </citation>
    <scope>IDENTIFICATION</scope>
</reference>
<evidence type="ECO:0000256" key="6">
    <source>
        <dbReference type="SAM" id="MobiDB-lite"/>
    </source>
</evidence>
<gene>
    <name evidence="8" type="primary">LOC100179568</name>
</gene>
<protein>
    <recommendedName>
        <fullName evidence="2">Leucine-rich repeat-containing protein 51</fullName>
    </recommendedName>
</protein>
<feature type="region of interest" description="Disordered" evidence="6">
    <location>
        <begin position="1"/>
        <end position="52"/>
    </location>
</feature>
<dbReference type="Gene3D" id="3.80.10.10">
    <property type="entry name" value="Ribonuclease Inhibitor"/>
    <property type="match status" value="1"/>
</dbReference>
<dbReference type="EMBL" id="EAAA01001603">
    <property type="status" value="NOT_ANNOTATED_CDS"/>
    <property type="molecule type" value="Genomic_DNA"/>
</dbReference>